<gene>
    <name evidence="3" type="ORF">MRSR164_08245</name>
</gene>
<evidence type="ECO:0000313" key="4">
    <source>
        <dbReference type="Proteomes" id="UP001349262"/>
    </source>
</evidence>
<keyword evidence="4" id="KW-1185">Reference proteome</keyword>
<dbReference type="InterPro" id="IPR029052">
    <property type="entry name" value="Metallo-depent_PP-like"/>
</dbReference>
<sequence>MKSTAPLTHHRNLTPAKGTLWLIGDTHFGHAGSIEHTARPFRDVAEMDRLLIEAWVSRVRPTDTVVHLGDFEWGHSPERAAEIFATLPGKKHLVVGNHDRPRVTGLAWESVQERLTVHAAGRRIVADHYPLRAWPGSFRGVLHVHGHTHGTLPGTSQSCDVGVDVWGYAPARLEDVIARMEATPDQPEERWRAAEREADEA</sequence>
<feature type="domain" description="Calcineurin-like phosphoesterase" evidence="2">
    <location>
        <begin position="19"/>
        <end position="148"/>
    </location>
</feature>
<protein>
    <submittedName>
        <fullName evidence="3">Metallophosphoesterase</fullName>
    </submittedName>
</protein>
<evidence type="ECO:0000256" key="1">
    <source>
        <dbReference type="SAM" id="MobiDB-lite"/>
    </source>
</evidence>
<evidence type="ECO:0000259" key="2">
    <source>
        <dbReference type="Pfam" id="PF00149"/>
    </source>
</evidence>
<feature type="region of interest" description="Disordered" evidence="1">
    <location>
        <begin position="182"/>
        <end position="201"/>
    </location>
</feature>
<reference evidence="3 4" key="1">
    <citation type="journal article" date="2012" name="Genet. Mol. Biol.">
        <title>Analysis of 16S rRNA and mxaF genes revealing insights into Methylobacterium niche-specific plant association.</title>
        <authorList>
            <person name="Dourado M.N."/>
            <person name="Andreote F.D."/>
            <person name="Dini-Andreote F."/>
            <person name="Conti R."/>
            <person name="Araujo J.M."/>
            <person name="Araujo W.L."/>
        </authorList>
    </citation>
    <scope>NUCLEOTIDE SEQUENCE [LARGE SCALE GENOMIC DNA]</scope>
    <source>
        <strain evidence="3 4">SR1.6/4</strain>
    </source>
</reference>
<dbReference type="SUPFAM" id="SSF56300">
    <property type="entry name" value="Metallo-dependent phosphatases"/>
    <property type="match status" value="1"/>
</dbReference>
<organism evidence="3 4">
    <name type="scientific">Methylobacterium radiotolerans</name>
    <dbReference type="NCBI Taxonomy" id="31998"/>
    <lineage>
        <taxon>Bacteria</taxon>
        <taxon>Pseudomonadati</taxon>
        <taxon>Pseudomonadota</taxon>
        <taxon>Alphaproteobacteria</taxon>
        <taxon>Hyphomicrobiales</taxon>
        <taxon>Methylobacteriaceae</taxon>
        <taxon>Methylobacterium</taxon>
    </lineage>
</organism>
<dbReference type="InterPro" id="IPR004843">
    <property type="entry name" value="Calcineurin-like_PHP"/>
</dbReference>
<evidence type="ECO:0000313" key="3">
    <source>
        <dbReference type="EMBL" id="MEE7456771.1"/>
    </source>
</evidence>
<dbReference type="Pfam" id="PF00149">
    <property type="entry name" value="Metallophos"/>
    <property type="match status" value="1"/>
</dbReference>
<dbReference type="Proteomes" id="UP001349262">
    <property type="component" value="Unassembled WGS sequence"/>
</dbReference>
<dbReference type="Gene3D" id="3.60.21.10">
    <property type="match status" value="1"/>
</dbReference>
<feature type="compositionally biased region" description="Basic and acidic residues" evidence="1">
    <location>
        <begin position="187"/>
        <end position="201"/>
    </location>
</feature>
<accession>A0ABU7T859</accession>
<comment type="caution">
    <text evidence="3">The sequence shown here is derived from an EMBL/GenBank/DDBJ whole genome shotgun (WGS) entry which is preliminary data.</text>
</comment>
<dbReference type="EMBL" id="MLBY01000004">
    <property type="protein sequence ID" value="MEE7456771.1"/>
    <property type="molecule type" value="Genomic_DNA"/>
</dbReference>
<proteinExistence type="predicted"/>
<name>A0ABU7T859_9HYPH</name>